<dbReference type="EMBL" id="JBHLUU010000017">
    <property type="protein sequence ID" value="MFC0474870.1"/>
    <property type="molecule type" value="Genomic_DNA"/>
</dbReference>
<reference evidence="1 2" key="1">
    <citation type="submission" date="2024-09" db="EMBL/GenBank/DDBJ databases">
        <authorList>
            <person name="Sun Q."/>
            <person name="Mori K."/>
        </authorList>
    </citation>
    <scope>NUCLEOTIDE SEQUENCE [LARGE SCALE GENOMIC DNA]</scope>
    <source>
        <strain evidence="1 2">CGMCC 1.9126</strain>
    </source>
</reference>
<proteinExistence type="predicted"/>
<comment type="caution">
    <text evidence="1">The sequence shown here is derived from an EMBL/GenBank/DDBJ whole genome shotgun (WGS) entry which is preliminary data.</text>
</comment>
<dbReference type="Proteomes" id="UP001589738">
    <property type="component" value="Unassembled WGS sequence"/>
</dbReference>
<keyword evidence="2" id="KW-1185">Reference proteome</keyword>
<evidence type="ECO:0000313" key="2">
    <source>
        <dbReference type="Proteomes" id="UP001589738"/>
    </source>
</evidence>
<evidence type="ECO:0008006" key="3">
    <source>
        <dbReference type="Google" id="ProtNLM"/>
    </source>
</evidence>
<organism evidence="1 2">
    <name type="scientific">Robertmurraya beringensis</name>
    <dbReference type="NCBI Taxonomy" id="641660"/>
    <lineage>
        <taxon>Bacteria</taxon>
        <taxon>Bacillati</taxon>
        <taxon>Bacillota</taxon>
        <taxon>Bacilli</taxon>
        <taxon>Bacillales</taxon>
        <taxon>Bacillaceae</taxon>
        <taxon>Robertmurraya</taxon>
    </lineage>
</organism>
<dbReference type="Gene3D" id="2.40.50.100">
    <property type="match status" value="1"/>
</dbReference>
<sequence length="82" mass="8955">MNHEFVVSAVSGKVEEVAIEVHSRIYEWEKLFTIRTENGHLETVSVGLSGEIISIEVKAGDSIIPGMVLAFIKDDLIPTGSD</sequence>
<name>A0ABV6KNJ8_9BACI</name>
<gene>
    <name evidence="1" type="ORF">ACFFHF_06090</name>
</gene>
<dbReference type="RefSeq" id="WP_160548242.1">
    <property type="nucleotide sequence ID" value="NZ_JBHLUU010000017.1"/>
</dbReference>
<protein>
    <recommendedName>
        <fullName evidence="3">Biotin carboxyl carrier protein</fullName>
    </recommendedName>
</protein>
<evidence type="ECO:0000313" key="1">
    <source>
        <dbReference type="EMBL" id="MFC0474870.1"/>
    </source>
</evidence>
<accession>A0ABV6KNJ8</accession>